<evidence type="ECO:0000313" key="2">
    <source>
        <dbReference type="WBParaSite" id="JU765_v2.g12396.t1"/>
    </source>
</evidence>
<organism evidence="1 2">
    <name type="scientific">Panagrolaimus sp. JU765</name>
    <dbReference type="NCBI Taxonomy" id="591449"/>
    <lineage>
        <taxon>Eukaryota</taxon>
        <taxon>Metazoa</taxon>
        <taxon>Ecdysozoa</taxon>
        <taxon>Nematoda</taxon>
        <taxon>Chromadorea</taxon>
        <taxon>Rhabditida</taxon>
        <taxon>Tylenchina</taxon>
        <taxon>Panagrolaimomorpha</taxon>
        <taxon>Panagrolaimoidea</taxon>
        <taxon>Panagrolaimidae</taxon>
        <taxon>Panagrolaimus</taxon>
    </lineage>
</organism>
<dbReference type="Proteomes" id="UP000887576">
    <property type="component" value="Unplaced"/>
</dbReference>
<sequence>MDRAAIGRPQREQQMDWTLIESQALPLEKLTENGENRIRSGTILKESSESSSEYSDVRNQDVETNLSVSEKKKFAKMIFDSLIPDGPATEIKPISEIKVEKKEKSHHLGYDLNELSSGEGCLTSPYSQVVHMKGCESKFVLNRFCHGTCSSVYFPQMRSRKLKAIFENYKVCRPAEVEHVLVKLECENGTIIREIPRIKRCACVESDAPLPD</sequence>
<proteinExistence type="predicted"/>
<protein>
    <submittedName>
        <fullName evidence="2">Bursicon</fullName>
    </submittedName>
</protein>
<accession>A0AC34Q2U0</accession>
<reference evidence="2" key="1">
    <citation type="submission" date="2022-11" db="UniProtKB">
        <authorList>
            <consortium name="WormBaseParasite"/>
        </authorList>
    </citation>
    <scope>IDENTIFICATION</scope>
</reference>
<evidence type="ECO:0000313" key="1">
    <source>
        <dbReference type="Proteomes" id="UP000887576"/>
    </source>
</evidence>
<dbReference type="WBParaSite" id="JU765_v2.g12396.t1">
    <property type="protein sequence ID" value="JU765_v2.g12396.t1"/>
    <property type="gene ID" value="JU765_v2.g12396"/>
</dbReference>
<name>A0AC34Q2U0_9BILA</name>